<sequence>MILTHKTGVLLHGTLAKDPVLKDVGQKRVLKFDVKAHSVKTDTGSWESLYVQVNVWHGLDKWDGLLLKGDAVTVFARELKSREYNGKTYYNVDADDIQPGGMVIFRWMQNLIDLCTEAPAPPEPALTQEPTPFDEPAPVQTSLSGGQMYPGEDLADYAPRASQAAAPAGPAAGTPEADALIDDDADDLPF</sequence>
<protein>
    <recommendedName>
        <fullName evidence="4">Single-stranded DNA-binding protein</fullName>
    </recommendedName>
</protein>
<dbReference type="InterPro" id="IPR012340">
    <property type="entry name" value="NA-bd_OB-fold"/>
</dbReference>
<accession>A0A2A7BH25</accession>
<feature type="compositionally biased region" description="Acidic residues" evidence="1">
    <location>
        <begin position="179"/>
        <end position="190"/>
    </location>
</feature>
<evidence type="ECO:0000313" key="2">
    <source>
        <dbReference type="EMBL" id="PDX90602.1"/>
    </source>
</evidence>
<dbReference type="EMBL" id="NOUW01000006">
    <property type="protein sequence ID" value="PDX90602.1"/>
    <property type="molecule type" value="Genomic_DNA"/>
</dbReference>
<evidence type="ECO:0000313" key="3">
    <source>
        <dbReference type="Proteomes" id="UP000220438"/>
    </source>
</evidence>
<organism evidence="2 3">
    <name type="scientific">Faecalibacterium prausnitzii</name>
    <dbReference type="NCBI Taxonomy" id="853"/>
    <lineage>
        <taxon>Bacteria</taxon>
        <taxon>Bacillati</taxon>
        <taxon>Bacillota</taxon>
        <taxon>Clostridia</taxon>
        <taxon>Eubacteriales</taxon>
        <taxon>Oscillospiraceae</taxon>
        <taxon>Faecalibacterium</taxon>
    </lineage>
</organism>
<dbReference type="Proteomes" id="UP000220438">
    <property type="component" value="Unassembled WGS sequence"/>
</dbReference>
<dbReference type="AlphaFoldDB" id="A0A2A7BH25"/>
<name>A0A2A7BH25_9FIRM</name>
<dbReference type="SUPFAM" id="SSF50249">
    <property type="entry name" value="Nucleic acid-binding proteins"/>
    <property type="match status" value="1"/>
</dbReference>
<evidence type="ECO:0000256" key="1">
    <source>
        <dbReference type="SAM" id="MobiDB-lite"/>
    </source>
</evidence>
<proteinExistence type="predicted"/>
<gene>
    <name evidence="2" type="ORF">CHR61_01640</name>
</gene>
<dbReference type="RefSeq" id="WP_097769991.1">
    <property type="nucleotide sequence ID" value="NZ_NOUW01000006.1"/>
</dbReference>
<feature type="compositionally biased region" description="Low complexity" evidence="1">
    <location>
        <begin position="156"/>
        <end position="178"/>
    </location>
</feature>
<feature type="region of interest" description="Disordered" evidence="1">
    <location>
        <begin position="118"/>
        <end position="190"/>
    </location>
</feature>
<dbReference type="Gene3D" id="2.40.50.140">
    <property type="entry name" value="Nucleic acid-binding proteins"/>
    <property type="match status" value="1"/>
</dbReference>
<evidence type="ECO:0008006" key="4">
    <source>
        <dbReference type="Google" id="ProtNLM"/>
    </source>
</evidence>
<reference evidence="2 3" key="1">
    <citation type="journal article" date="2017" name="Front. Microbiol.">
        <title>New Insights into the Diversity of the Genus Faecalibacterium.</title>
        <authorList>
            <person name="Benevides L."/>
            <person name="Burman S."/>
            <person name="Martin R."/>
            <person name="Robert V."/>
            <person name="Thomas M."/>
            <person name="Miquel S."/>
            <person name="Chain F."/>
            <person name="Sokol H."/>
            <person name="Bermudez-Humaran L.G."/>
            <person name="Morrison M."/>
            <person name="Langella P."/>
            <person name="Azevedo V.A."/>
            <person name="Chatel J.M."/>
            <person name="Soares S."/>
        </authorList>
    </citation>
    <scope>NUCLEOTIDE SEQUENCE [LARGE SCALE GENOMIC DNA]</scope>
    <source>
        <strain evidence="2 3">AHMP21</strain>
    </source>
</reference>
<comment type="caution">
    <text evidence="2">The sequence shown here is derived from an EMBL/GenBank/DDBJ whole genome shotgun (WGS) entry which is preliminary data.</text>
</comment>